<evidence type="ECO:0000313" key="2">
    <source>
        <dbReference type="EMBL" id="CAE0646175.1"/>
    </source>
</evidence>
<reference evidence="2" key="1">
    <citation type="submission" date="2021-01" db="EMBL/GenBank/DDBJ databases">
        <authorList>
            <person name="Corre E."/>
            <person name="Pelletier E."/>
            <person name="Niang G."/>
            <person name="Scheremetjew M."/>
            <person name="Finn R."/>
            <person name="Kale V."/>
            <person name="Holt S."/>
            <person name="Cochrane G."/>
            <person name="Meng A."/>
            <person name="Brown T."/>
            <person name="Cohen L."/>
        </authorList>
    </citation>
    <scope>NUCLEOTIDE SEQUENCE</scope>
    <source>
        <strain evidence="2">CCCM811</strain>
    </source>
</reference>
<proteinExistence type="predicted"/>
<organism evidence="2">
    <name type="scientific">Lotharella globosa</name>
    <dbReference type="NCBI Taxonomy" id="91324"/>
    <lineage>
        <taxon>Eukaryota</taxon>
        <taxon>Sar</taxon>
        <taxon>Rhizaria</taxon>
        <taxon>Cercozoa</taxon>
        <taxon>Chlorarachniophyceae</taxon>
        <taxon>Lotharella</taxon>
    </lineage>
</organism>
<protein>
    <submittedName>
        <fullName evidence="2">Uncharacterized protein</fullName>
    </submittedName>
</protein>
<name>A0A7S4DFE1_9EUKA</name>
<accession>A0A7S4DFE1</accession>
<dbReference type="PANTHER" id="PTHR31239">
    <property type="entry name" value="NICOLIN 1"/>
    <property type="match status" value="1"/>
</dbReference>
<dbReference type="InterPro" id="IPR040235">
    <property type="entry name" value="Nicolin-1"/>
</dbReference>
<dbReference type="EMBL" id="HBIV01002454">
    <property type="protein sequence ID" value="CAE0646175.1"/>
    <property type="molecule type" value="Transcribed_RNA"/>
</dbReference>
<dbReference type="AlphaFoldDB" id="A0A7S4DFE1"/>
<sequence length="186" mass="21557">MGEELVEVPFKVHPQVVKDEKRPSIIYQQVSFTTPIELRFLCFRNYYCGYITIKRFMVDGTGKKVWQTILNRHQLMKDPHFEDDAQARHVIESSQFNSKFDGGLIKALRFYLYQPSPSWRSFGLRQLTCYTVSRKGRSEAKRANDDVLPDIRRPSSPPDSSLQDAIAEVLKSCEPMHRMLSDRGAP</sequence>
<evidence type="ECO:0000256" key="1">
    <source>
        <dbReference type="SAM" id="MobiDB-lite"/>
    </source>
</evidence>
<dbReference type="GO" id="GO:0005654">
    <property type="term" value="C:nucleoplasm"/>
    <property type="evidence" value="ECO:0007669"/>
    <property type="project" value="TreeGrafter"/>
</dbReference>
<feature type="region of interest" description="Disordered" evidence="1">
    <location>
        <begin position="141"/>
        <end position="162"/>
    </location>
</feature>
<gene>
    <name evidence="2" type="ORF">LGLO00237_LOCUS1684</name>
</gene>
<feature type="compositionally biased region" description="Basic and acidic residues" evidence="1">
    <location>
        <begin position="141"/>
        <end position="153"/>
    </location>
</feature>
<dbReference type="PANTHER" id="PTHR31239:SF2">
    <property type="entry name" value="NICOLIN-1"/>
    <property type="match status" value="1"/>
</dbReference>